<accession>A0ABP6VG79</accession>
<reference evidence="3" key="1">
    <citation type="journal article" date="2019" name="Int. J. Syst. Evol. Microbiol.">
        <title>The Global Catalogue of Microorganisms (GCM) 10K type strain sequencing project: providing services to taxonomists for standard genome sequencing and annotation.</title>
        <authorList>
            <consortium name="The Broad Institute Genomics Platform"/>
            <consortium name="The Broad Institute Genome Sequencing Center for Infectious Disease"/>
            <person name="Wu L."/>
            <person name="Ma J."/>
        </authorList>
    </citation>
    <scope>NUCLEOTIDE SEQUENCE [LARGE SCALE GENOMIC DNA]</scope>
    <source>
        <strain evidence="3">JCM 17326</strain>
    </source>
</reference>
<keyword evidence="1" id="KW-0732">Signal</keyword>
<gene>
    <name evidence="2" type="ORF">GCM10022419_013040</name>
</gene>
<evidence type="ECO:0000256" key="1">
    <source>
        <dbReference type="SAM" id="SignalP"/>
    </source>
</evidence>
<evidence type="ECO:0000313" key="2">
    <source>
        <dbReference type="EMBL" id="GAA3534928.1"/>
    </source>
</evidence>
<protein>
    <recommendedName>
        <fullName evidence="4">Secreted protein</fullName>
    </recommendedName>
</protein>
<comment type="caution">
    <text evidence="2">The sequence shown here is derived from an EMBL/GenBank/DDBJ whole genome shotgun (WGS) entry which is preliminary data.</text>
</comment>
<feature type="chain" id="PRO_5045082164" description="Secreted protein" evidence="1">
    <location>
        <begin position="35"/>
        <end position="394"/>
    </location>
</feature>
<proteinExistence type="predicted"/>
<dbReference type="Proteomes" id="UP001500630">
    <property type="component" value="Unassembled WGS sequence"/>
</dbReference>
<dbReference type="RefSeq" id="WP_345559661.1">
    <property type="nucleotide sequence ID" value="NZ_BAABDQ010000002.1"/>
</dbReference>
<organism evidence="2 3">
    <name type="scientific">Nonomuraea rosea</name>
    <dbReference type="NCBI Taxonomy" id="638574"/>
    <lineage>
        <taxon>Bacteria</taxon>
        <taxon>Bacillati</taxon>
        <taxon>Actinomycetota</taxon>
        <taxon>Actinomycetes</taxon>
        <taxon>Streptosporangiales</taxon>
        <taxon>Streptosporangiaceae</taxon>
        <taxon>Nonomuraea</taxon>
    </lineage>
</organism>
<dbReference type="InterPro" id="IPR006311">
    <property type="entry name" value="TAT_signal"/>
</dbReference>
<name>A0ABP6VG79_9ACTN</name>
<dbReference type="PROSITE" id="PS51318">
    <property type="entry name" value="TAT"/>
    <property type="match status" value="1"/>
</dbReference>
<sequence>MSDMRSTGPSRRAVLAGAAALPLIAATTASPATAASSAAKGWSWKLVKDGTDIWQRNSYHGVEQFDFRLGGGGCIPQMRHCPTGYRPLLSPTYEGEETDRVMQAVLWGLNVEAATTVLDRRWNVNQAGTRPGAYQRTVRVERTTSTTTDVWTIADRQWYAELIADFAGSDAVPQLTRYTRLSGGALEIRRVIRLPKVVNAGATVGGVEFYLENWLPFLRSTDAFTALALRLDANGDPSEWYRAGQNIPYYPWTPAAGTSGYAMVFKEGAHRTTPNVAVVFSKHPGTKYATSAVFENVRNSMDWDTGIGVLPGAHITGGEAGSILDYTIRIVPNGGTGAGLVTDLDAQVAAIRPPALYGPAHALSGELGAIAGRLRGYLTSAAGTRTNHLAPLLV</sequence>
<dbReference type="EMBL" id="BAABDQ010000002">
    <property type="protein sequence ID" value="GAA3534928.1"/>
    <property type="molecule type" value="Genomic_DNA"/>
</dbReference>
<evidence type="ECO:0000313" key="3">
    <source>
        <dbReference type="Proteomes" id="UP001500630"/>
    </source>
</evidence>
<keyword evidence="3" id="KW-1185">Reference proteome</keyword>
<feature type="signal peptide" evidence="1">
    <location>
        <begin position="1"/>
        <end position="34"/>
    </location>
</feature>
<evidence type="ECO:0008006" key="4">
    <source>
        <dbReference type="Google" id="ProtNLM"/>
    </source>
</evidence>